<evidence type="ECO:0000256" key="4">
    <source>
        <dbReference type="ARBA" id="ARBA00023136"/>
    </source>
</evidence>
<organism evidence="7 8">
    <name type="scientific">Penicillium bovifimosum</name>
    <dbReference type="NCBI Taxonomy" id="126998"/>
    <lineage>
        <taxon>Eukaryota</taxon>
        <taxon>Fungi</taxon>
        <taxon>Dikarya</taxon>
        <taxon>Ascomycota</taxon>
        <taxon>Pezizomycotina</taxon>
        <taxon>Eurotiomycetes</taxon>
        <taxon>Eurotiomycetidae</taxon>
        <taxon>Eurotiales</taxon>
        <taxon>Aspergillaceae</taxon>
        <taxon>Penicillium</taxon>
    </lineage>
</organism>
<evidence type="ECO:0008006" key="9">
    <source>
        <dbReference type="Google" id="ProtNLM"/>
    </source>
</evidence>
<dbReference type="GO" id="GO:0022857">
    <property type="term" value="F:transmembrane transporter activity"/>
    <property type="evidence" value="ECO:0007669"/>
    <property type="project" value="InterPro"/>
</dbReference>
<dbReference type="OrthoDB" id="3026777at2759"/>
<keyword evidence="8" id="KW-1185">Reference proteome</keyword>
<feature type="transmembrane region" description="Helical" evidence="6">
    <location>
        <begin position="165"/>
        <end position="186"/>
    </location>
</feature>
<dbReference type="GO" id="GO:0016020">
    <property type="term" value="C:membrane"/>
    <property type="evidence" value="ECO:0007669"/>
    <property type="project" value="UniProtKB-SubCell"/>
</dbReference>
<evidence type="ECO:0000313" key="8">
    <source>
        <dbReference type="Proteomes" id="UP001149079"/>
    </source>
</evidence>
<accession>A0A9W9HG41</accession>
<evidence type="ECO:0000256" key="3">
    <source>
        <dbReference type="ARBA" id="ARBA00022989"/>
    </source>
</evidence>
<dbReference type="EMBL" id="JAPQKL010000001">
    <property type="protein sequence ID" value="KAJ5146146.1"/>
    <property type="molecule type" value="Genomic_DNA"/>
</dbReference>
<feature type="transmembrane region" description="Helical" evidence="6">
    <location>
        <begin position="297"/>
        <end position="316"/>
    </location>
</feature>
<feature type="transmembrane region" description="Helical" evidence="6">
    <location>
        <begin position="336"/>
        <end position="357"/>
    </location>
</feature>
<evidence type="ECO:0000256" key="1">
    <source>
        <dbReference type="ARBA" id="ARBA00004141"/>
    </source>
</evidence>
<feature type="transmembrane region" description="Helical" evidence="6">
    <location>
        <begin position="132"/>
        <end position="153"/>
    </location>
</feature>
<dbReference type="InterPro" id="IPR011701">
    <property type="entry name" value="MFS"/>
</dbReference>
<feature type="transmembrane region" description="Helical" evidence="6">
    <location>
        <begin position="442"/>
        <end position="462"/>
    </location>
</feature>
<dbReference type="AlphaFoldDB" id="A0A9W9HG41"/>
<dbReference type="GeneID" id="81400624"/>
<dbReference type="InterPro" id="IPR036259">
    <property type="entry name" value="MFS_trans_sf"/>
</dbReference>
<keyword evidence="4 6" id="KW-0472">Membrane</keyword>
<dbReference type="RefSeq" id="XP_056526620.1">
    <property type="nucleotide sequence ID" value="XM_056661454.1"/>
</dbReference>
<evidence type="ECO:0000256" key="2">
    <source>
        <dbReference type="ARBA" id="ARBA00022692"/>
    </source>
</evidence>
<evidence type="ECO:0000313" key="7">
    <source>
        <dbReference type="EMBL" id="KAJ5146146.1"/>
    </source>
</evidence>
<feature type="transmembrane region" description="Helical" evidence="6">
    <location>
        <begin position="101"/>
        <end position="120"/>
    </location>
</feature>
<reference evidence="7" key="1">
    <citation type="submission" date="2022-11" db="EMBL/GenBank/DDBJ databases">
        <authorList>
            <person name="Petersen C."/>
        </authorList>
    </citation>
    <scope>NUCLEOTIDE SEQUENCE</scope>
    <source>
        <strain evidence="7">IBT 22155</strain>
    </source>
</reference>
<evidence type="ECO:0000256" key="5">
    <source>
        <dbReference type="SAM" id="MobiDB-lite"/>
    </source>
</evidence>
<feature type="transmembrane region" description="Helical" evidence="6">
    <location>
        <begin position="474"/>
        <end position="495"/>
    </location>
</feature>
<dbReference type="Gene3D" id="1.20.1250.20">
    <property type="entry name" value="MFS general substrate transporter like domains"/>
    <property type="match status" value="1"/>
</dbReference>
<dbReference type="PANTHER" id="PTHR23507:SF40">
    <property type="entry name" value="TETRACYCLINE-EFFLUX TRANSPORTER"/>
    <property type="match status" value="1"/>
</dbReference>
<evidence type="ECO:0000256" key="6">
    <source>
        <dbReference type="SAM" id="Phobius"/>
    </source>
</evidence>
<name>A0A9W9HG41_9EURO</name>
<protein>
    <recommendedName>
        <fullName evidence="9">Major facilitator superfamily (MFS) profile domain-containing protein</fullName>
    </recommendedName>
</protein>
<feature type="transmembrane region" description="Helical" evidence="6">
    <location>
        <begin position="230"/>
        <end position="249"/>
    </location>
</feature>
<dbReference type="Proteomes" id="UP001149079">
    <property type="component" value="Unassembled WGS sequence"/>
</dbReference>
<feature type="transmembrane region" description="Helical" evidence="6">
    <location>
        <begin position="198"/>
        <end position="224"/>
    </location>
</feature>
<dbReference type="Pfam" id="PF07690">
    <property type="entry name" value="MFS_1"/>
    <property type="match status" value="1"/>
</dbReference>
<comment type="subcellular location">
    <subcellularLocation>
        <location evidence="1">Membrane</location>
        <topology evidence="1">Multi-pass membrane protein</topology>
    </subcellularLocation>
</comment>
<keyword evidence="2 6" id="KW-0812">Transmembrane</keyword>
<reference evidence="7" key="2">
    <citation type="journal article" date="2023" name="IMA Fungus">
        <title>Comparative genomic study of the Penicillium genus elucidates a diverse pangenome and 15 lateral gene transfer events.</title>
        <authorList>
            <person name="Petersen C."/>
            <person name="Sorensen T."/>
            <person name="Nielsen M.R."/>
            <person name="Sondergaard T.E."/>
            <person name="Sorensen J.L."/>
            <person name="Fitzpatrick D.A."/>
            <person name="Frisvad J.C."/>
            <person name="Nielsen K.L."/>
        </authorList>
    </citation>
    <scope>NUCLEOTIDE SEQUENCE</scope>
    <source>
        <strain evidence="7">IBT 22155</strain>
    </source>
</reference>
<gene>
    <name evidence="7" type="ORF">N7515_000710</name>
</gene>
<sequence>MTSQGGSEDEREPLLTKPSSPNENQSALGSLWLQFRKPSVTWLLPMYTLYSITAGSLIIPEFNATLGLICHQRHSPDNSNFQFAMEQCDGNTEVQSDLSQFYIYGQVISGILGAIAGPNLMGFSDKIGRKPILVFSVLGPLIADIIVLAALYYPDEVDVKYLLVGYAMDGLSGSIITATTAAQAYISDISTSENRASSFSYIQAAFMSALALGPMIAGGLLSVFDSLIHAYWIAFAIHLSLIVLFALVLPESLQSTTESQNTEENTKPRSKPEAEPGFFEVISSARTLIPSDRSSRVNMLVLAITEAAVFGVSMGLTPLQLAYSAYMFHWRSSAQSAFLTGVNLWSILVLVAIAPLFMSFIKRRQQPGGHPEGQPQSAFGPGELGGIRTYLFLQTVGYITIAAFDSPLGVIAGSLIAGTGAPLSPVMTSCLTGMVSEERQGVLLGAVNFLHAIFRILMPTAMNYVYGSTVATQPYTLFGLLGVLTGIFLVASMFIGRKSLAPPRAQSTK</sequence>
<comment type="caution">
    <text evidence="7">The sequence shown here is derived from an EMBL/GenBank/DDBJ whole genome shotgun (WGS) entry which is preliminary data.</text>
</comment>
<feature type="transmembrane region" description="Helical" evidence="6">
    <location>
        <begin position="40"/>
        <end position="59"/>
    </location>
</feature>
<proteinExistence type="predicted"/>
<dbReference type="SUPFAM" id="SSF103473">
    <property type="entry name" value="MFS general substrate transporter"/>
    <property type="match status" value="1"/>
</dbReference>
<feature type="region of interest" description="Disordered" evidence="5">
    <location>
        <begin position="1"/>
        <end position="23"/>
    </location>
</feature>
<dbReference type="PANTHER" id="PTHR23507">
    <property type="entry name" value="ZGC:174356"/>
    <property type="match status" value="1"/>
</dbReference>
<keyword evidence="3 6" id="KW-1133">Transmembrane helix</keyword>